<dbReference type="SUPFAM" id="SSF47384">
    <property type="entry name" value="Homodimeric domain of signal transducing histidine kinase"/>
    <property type="match status" value="1"/>
</dbReference>
<dbReference type="InterPro" id="IPR004358">
    <property type="entry name" value="Sig_transdc_His_kin-like_C"/>
</dbReference>
<dbReference type="AlphaFoldDB" id="A0A391P5B9"/>
<protein>
    <recommendedName>
        <fullName evidence="3">Stage 0 sporulation protein A homolog</fullName>
        <ecNumber evidence="2">2.7.13.3</ecNumber>
    </recommendedName>
</protein>
<evidence type="ECO:0000313" key="12">
    <source>
        <dbReference type="Proteomes" id="UP000265643"/>
    </source>
</evidence>
<evidence type="ECO:0000313" key="11">
    <source>
        <dbReference type="EMBL" id="GCA65968.1"/>
    </source>
</evidence>
<dbReference type="EMBL" id="BHGK01000001">
    <property type="protein sequence ID" value="GCA65968.1"/>
    <property type="molecule type" value="Genomic_DNA"/>
</dbReference>
<accession>A0A391P5B9</accession>
<dbReference type="Proteomes" id="UP000265643">
    <property type="component" value="Unassembled WGS sequence"/>
</dbReference>
<evidence type="ECO:0000256" key="8">
    <source>
        <dbReference type="PROSITE-ProRule" id="PRU00169"/>
    </source>
</evidence>
<evidence type="ECO:0000256" key="6">
    <source>
        <dbReference type="ARBA" id="ARBA00023012"/>
    </source>
</evidence>
<evidence type="ECO:0000256" key="1">
    <source>
        <dbReference type="ARBA" id="ARBA00000085"/>
    </source>
</evidence>
<comment type="function">
    <text evidence="7">May play the central regulatory role in sporulation. It may be an element of the effector pathway responsible for the activation of sporulation genes in response to nutritional stress. Spo0A may act in concert with spo0H (a sigma factor) to control the expression of some genes that are critical to the sporulation process.</text>
</comment>
<dbReference type="InterPro" id="IPR003661">
    <property type="entry name" value="HisK_dim/P_dom"/>
</dbReference>
<dbReference type="EC" id="2.7.13.3" evidence="2"/>
<organism evidence="11 12">
    <name type="scientific">Mediterraneibacter butyricigenes</name>
    <dbReference type="NCBI Taxonomy" id="2316025"/>
    <lineage>
        <taxon>Bacteria</taxon>
        <taxon>Bacillati</taxon>
        <taxon>Bacillota</taxon>
        <taxon>Clostridia</taxon>
        <taxon>Lachnospirales</taxon>
        <taxon>Lachnospiraceae</taxon>
        <taxon>Mediterraneibacter</taxon>
    </lineage>
</organism>
<evidence type="ECO:0000259" key="10">
    <source>
        <dbReference type="PROSITE" id="PS50110"/>
    </source>
</evidence>
<dbReference type="PROSITE" id="PS50109">
    <property type="entry name" value="HIS_KIN"/>
    <property type="match status" value="1"/>
</dbReference>
<keyword evidence="5" id="KW-0808">Transferase</keyword>
<proteinExistence type="predicted"/>
<dbReference type="Pfam" id="PF02518">
    <property type="entry name" value="HATPase_c"/>
    <property type="match status" value="1"/>
</dbReference>
<evidence type="ECO:0000256" key="5">
    <source>
        <dbReference type="ARBA" id="ARBA00022777"/>
    </source>
</evidence>
<dbReference type="SMART" id="SM00448">
    <property type="entry name" value="REC"/>
    <property type="match status" value="1"/>
</dbReference>
<evidence type="ECO:0000256" key="7">
    <source>
        <dbReference type="ARBA" id="ARBA00024867"/>
    </source>
</evidence>
<dbReference type="Gene3D" id="3.30.565.10">
    <property type="entry name" value="Histidine kinase-like ATPase, C-terminal domain"/>
    <property type="match status" value="1"/>
</dbReference>
<dbReference type="InterPro" id="IPR001789">
    <property type="entry name" value="Sig_transdc_resp-reg_receiver"/>
</dbReference>
<dbReference type="SUPFAM" id="SSF55874">
    <property type="entry name" value="ATPase domain of HSP90 chaperone/DNA topoisomerase II/histidine kinase"/>
    <property type="match status" value="1"/>
</dbReference>
<evidence type="ECO:0000259" key="9">
    <source>
        <dbReference type="PROSITE" id="PS50109"/>
    </source>
</evidence>
<comment type="catalytic activity">
    <reaction evidence="1">
        <text>ATP + protein L-histidine = ADP + protein N-phospho-L-histidine.</text>
        <dbReference type="EC" id="2.7.13.3"/>
    </reaction>
</comment>
<evidence type="ECO:0000256" key="4">
    <source>
        <dbReference type="ARBA" id="ARBA00022553"/>
    </source>
</evidence>
<sequence>MNQSKDFTKAHLQDLELIFQQLVLIDRADSLEASEKEINRLLQALGDYTGAGRAYIFEALENEKVYTNTYEWCAEGVLPQIQNLQKIHAEEMPCWYQLFKEGKSVVIPDLEVIRVTMPSEYELLSFQDIVTEISFPIFWKKQLSGFIGLDNPRIDEVNIFINMLELVGGHLGSIWSGYRQDKKLDENRIELRQDQEYLSVLSRDYIAVYAVNLGDGRARVLKLANEQIASSFRWQAEREITNYDAAISMYAEKFVDASNRQDFIRRLDRTYLEREFKKRERCAFRYRTRMEDGRIKYFEAYAVCMEPEEGSVRMMLGFRNVDDIVAQERRRQNELEVALEETKLSNEIISAISKIYVSIFRIDLERDFYEEVSSENEIHRLTGNSGEASSKMVEICENFVATEYRDRVRKFFDLTTLADRLSEEETLAMEYLATDGNWHIARFVVKKRDFSGRTVNVLYVTRIISDSKRREQNWIAIAEEASRANAAKTEFLSRMAHDIRTPLNAMLGFTRIAKENLEQHEKVKDAFEKIEAAGKYLQQLADDVLDLTQIENGQMRNEPQETNVLKLYDECMDIIQNTKGRKNLELSGKKHDIFREYVWIDAFRLKQIYVNLLSNAVKYTPDGGKVTFEMYEEPSEKEGVVKFISVIEDTGIGMTTAYMKEMYHKFTRAVDTRVNQVRGSGLGLSIVKQLVDLMDGKISVKSVPEKGTRFQLEFEVACPERLTKEGSGQANGEHRCKIEAACVGLHLLIAEDNDLNYEVAEELLAMKQISCERAEDGRVCVEKFAGSEEGTYDAILMDIQMPVMNGVEAASMIRGMERPDAKAIPIIAMTANAFSEDVKKSMDAGMNEHLAKPMNLEKLLDTLYRCCKTNRE</sequence>
<dbReference type="CDD" id="cd00082">
    <property type="entry name" value="HisKA"/>
    <property type="match status" value="1"/>
</dbReference>
<gene>
    <name evidence="11" type="ORF">KGMB01110_04040</name>
</gene>
<evidence type="ECO:0000256" key="2">
    <source>
        <dbReference type="ARBA" id="ARBA00012438"/>
    </source>
</evidence>
<keyword evidence="4 8" id="KW-0597">Phosphoprotein</keyword>
<feature type="domain" description="Histidine kinase" evidence="9">
    <location>
        <begin position="494"/>
        <end position="718"/>
    </location>
</feature>
<dbReference type="InterPro" id="IPR003594">
    <property type="entry name" value="HATPase_dom"/>
</dbReference>
<dbReference type="InterPro" id="IPR029016">
    <property type="entry name" value="GAF-like_dom_sf"/>
</dbReference>
<dbReference type="GO" id="GO:0000155">
    <property type="term" value="F:phosphorelay sensor kinase activity"/>
    <property type="evidence" value="ECO:0007669"/>
    <property type="project" value="InterPro"/>
</dbReference>
<dbReference type="InterPro" id="IPR011006">
    <property type="entry name" value="CheY-like_superfamily"/>
</dbReference>
<reference evidence="12" key="1">
    <citation type="submission" date="2018-09" db="EMBL/GenBank/DDBJ databases">
        <title>Draft Genome Sequence of Mediterraneibacter sp. KCTC 15684.</title>
        <authorList>
            <person name="Kim J.S."/>
            <person name="Han K.I."/>
            <person name="Suh M.K."/>
            <person name="Lee K.C."/>
            <person name="Eom M.K."/>
            <person name="Lee J.H."/>
            <person name="Park S.H."/>
            <person name="Kang S.W."/>
            <person name="Park J.E."/>
            <person name="Oh B.S."/>
            <person name="Yu S.Y."/>
            <person name="Choi S.H."/>
            <person name="Lee D.H."/>
            <person name="Yoon H."/>
            <person name="Kim B."/>
            <person name="Yang S.J."/>
            <person name="Lee J.S."/>
        </authorList>
    </citation>
    <scope>NUCLEOTIDE SEQUENCE [LARGE SCALE GENOMIC DNA]</scope>
    <source>
        <strain evidence="12">KCTC 15684</strain>
    </source>
</reference>
<dbReference type="SMART" id="SM00387">
    <property type="entry name" value="HATPase_c"/>
    <property type="match status" value="1"/>
</dbReference>
<name>A0A391P5B9_9FIRM</name>
<feature type="domain" description="Response regulatory" evidence="10">
    <location>
        <begin position="746"/>
        <end position="867"/>
    </location>
</feature>
<dbReference type="PANTHER" id="PTHR45339">
    <property type="entry name" value="HYBRID SIGNAL TRANSDUCTION HISTIDINE KINASE J"/>
    <property type="match status" value="1"/>
</dbReference>
<comment type="caution">
    <text evidence="11">The sequence shown here is derived from an EMBL/GenBank/DDBJ whole genome shotgun (WGS) entry which is preliminary data.</text>
</comment>
<dbReference type="Gene3D" id="3.40.50.2300">
    <property type="match status" value="1"/>
</dbReference>
<dbReference type="InterPro" id="IPR036097">
    <property type="entry name" value="HisK_dim/P_sf"/>
</dbReference>
<dbReference type="SMART" id="SM00388">
    <property type="entry name" value="HisKA"/>
    <property type="match status" value="1"/>
</dbReference>
<evidence type="ECO:0000256" key="3">
    <source>
        <dbReference type="ARBA" id="ARBA00018672"/>
    </source>
</evidence>
<dbReference type="SUPFAM" id="SSF52172">
    <property type="entry name" value="CheY-like"/>
    <property type="match status" value="1"/>
</dbReference>
<dbReference type="InterPro" id="IPR005467">
    <property type="entry name" value="His_kinase_dom"/>
</dbReference>
<dbReference type="RefSeq" id="WP_119297398.1">
    <property type="nucleotide sequence ID" value="NZ_BHGK01000001.1"/>
</dbReference>
<dbReference type="Pfam" id="PF00072">
    <property type="entry name" value="Response_reg"/>
    <property type="match status" value="1"/>
</dbReference>
<feature type="modified residue" description="4-aspartylphosphate" evidence="8">
    <location>
        <position position="798"/>
    </location>
</feature>
<keyword evidence="6" id="KW-0902">Two-component regulatory system</keyword>
<keyword evidence="12" id="KW-1185">Reference proteome</keyword>
<keyword evidence="5" id="KW-0418">Kinase</keyword>
<dbReference type="SUPFAM" id="SSF55781">
    <property type="entry name" value="GAF domain-like"/>
    <property type="match status" value="1"/>
</dbReference>
<dbReference type="Gene3D" id="1.10.287.130">
    <property type="match status" value="1"/>
</dbReference>
<dbReference type="Gene3D" id="3.30.450.40">
    <property type="match status" value="1"/>
</dbReference>
<dbReference type="PANTHER" id="PTHR45339:SF1">
    <property type="entry name" value="HYBRID SIGNAL TRANSDUCTION HISTIDINE KINASE J"/>
    <property type="match status" value="1"/>
</dbReference>
<dbReference type="PRINTS" id="PR00344">
    <property type="entry name" value="BCTRLSENSOR"/>
</dbReference>
<dbReference type="Pfam" id="PF00512">
    <property type="entry name" value="HisKA"/>
    <property type="match status" value="1"/>
</dbReference>
<dbReference type="CDD" id="cd17546">
    <property type="entry name" value="REC_hyHK_CKI1_RcsC-like"/>
    <property type="match status" value="1"/>
</dbReference>
<dbReference type="PROSITE" id="PS50110">
    <property type="entry name" value="RESPONSE_REGULATORY"/>
    <property type="match status" value="1"/>
</dbReference>
<dbReference type="InterPro" id="IPR036890">
    <property type="entry name" value="HATPase_C_sf"/>
</dbReference>